<evidence type="ECO:0000313" key="1">
    <source>
        <dbReference type="EMBL" id="KIL66848.1"/>
    </source>
</evidence>
<keyword evidence="2" id="KW-1185">Reference proteome</keyword>
<sequence>MSERRHASENDDTWQTFVGANLHSFLFGRRCWLLNDDCSGDSDIDFFLNVSLLALAYLAHTAKCTKL</sequence>
<gene>
    <name evidence="1" type="ORF">M378DRAFT_160371</name>
</gene>
<dbReference type="Proteomes" id="UP000054549">
    <property type="component" value="Unassembled WGS sequence"/>
</dbReference>
<dbReference type="InParanoid" id="A0A0C2XDD5"/>
<accession>A0A0C2XDD5</accession>
<dbReference type="AlphaFoldDB" id="A0A0C2XDD5"/>
<organism evidence="1 2">
    <name type="scientific">Amanita muscaria (strain Koide BX008)</name>
    <dbReference type="NCBI Taxonomy" id="946122"/>
    <lineage>
        <taxon>Eukaryota</taxon>
        <taxon>Fungi</taxon>
        <taxon>Dikarya</taxon>
        <taxon>Basidiomycota</taxon>
        <taxon>Agaricomycotina</taxon>
        <taxon>Agaricomycetes</taxon>
        <taxon>Agaricomycetidae</taxon>
        <taxon>Agaricales</taxon>
        <taxon>Pluteineae</taxon>
        <taxon>Amanitaceae</taxon>
        <taxon>Amanita</taxon>
    </lineage>
</organism>
<reference evidence="1 2" key="1">
    <citation type="submission" date="2014-04" db="EMBL/GenBank/DDBJ databases">
        <title>Evolutionary Origins and Diversification of the Mycorrhizal Mutualists.</title>
        <authorList>
            <consortium name="DOE Joint Genome Institute"/>
            <consortium name="Mycorrhizal Genomics Consortium"/>
            <person name="Kohler A."/>
            <person name="Kuo A."/>
            <person name="Nagy L.G."/>
            <person name="Floudas D."/>
            <person name="Copeland A."/>
            <person name="Barry K.W."/>
            <person name="Cichocki N."/>
            <person name="Veneault-Fourrey C."/>
            <person name="LaButti K."/>
            <person name="Lindquist E.A."/>
            <person name="Lipzen A."/>
            <person name="Lundell T."/>
            <person name="Morin E."/>
            <person name="Murat C."/>
            <person name="Riley R."/>
            <person name="Ohm R."/>
            <person name="Sun H."/>
            <person name="Tunlid A."/>
            <person name="Henrissat B."/>
            <person name="Grigoriev I.V."/>
            <person name="Hibbett D.S."/>
            <person name="Martin F."/>
        </authorList>
    </citation>
    <scope>NUCLEOTIDE SEQUENCE [LARGE SCALE GENOMIC DNA]</scope>
    <source>
        <strain evidence="1 2">Koide BX008</strain>
    </source>
</reference>
<dbReference type="EMBL" id="KN818234">
    <property type="protein sequence ID" value="KIL66848.1"/>
    <property type="molecule type" value="Genomic_DNA"/>
</dbReference>
<evidence type="ECO:0000313" key="2">
    <source>
        <dbReference type="Proteomes" id="UP000054549"/>
    </source>
</evidence>
<name>A0A0C2XDD5_AMAMK</name>
<proteinExistence type="predicted"/>
<protein>
    <submittedName>
        <fullName evidence="1">Uncharacterized protein</fullName>
    </submittedName>
</protein>
<dbReference type="HOGENOM" id="CLU_2811819_0_0_1"/>